<proteinExistence type="predicted"/>
<keyword evidence="1" id="KW-0472">Membrane</keyword>
<dbReference type="VEuPathDB" id="FungiDB:P175DRAFT_0519588"/>
<dbReference type="AlphaFoldDB" id="A0A2T5LKQ9"/>
<dbReference type="InterPro" id="IPR021986">
    <property type="entry name" value="Spherulin4"/>
</dbReference>
<organism evidence="2 3">
    <name type="scientific">Aspergillus ochraceoroseus IBT 24754</name>
    <dbReference type="NCBI Taxonomy" id="1392256"/>
    <lineage>
        <taxon>Eukaryota</taxon>
        <taxon>Fungi</taxon>
        <taxon>Dikarya</taxon>
        <taxon>Ascomycota</taxon>
        <taxon>Pezizomycotina</taxon>
        <taxon>Eurotiomycetes</taxon>
        <taxon>Eurotiomycetidae</taxon>
        <taxon>Eurotiales</taxon>
        <taxon>Aspergillaceae</taxon>
        <taxon>Aspergillus</taxon>
        <taxon>Aspergillus subgen. Nidulantes</taxon>
    </lineage>
</organism>
<evidence type="ECO:0000313" key="2">
    <source>
        <dbReference type="EMBL" id="PTU16874.1"/>
    </source>
</evidence>
<dbReference type="GeneID" id="63815994"/>
<dbReference type="OrthoDB" id="5342184at2759"/>
<evidence type="ECO:0000256" key="1">
    <source>
        <dbReference type="SAM" id="Phobius"/>
    </source>
</evidence>
<dbReference type="PANTHER" id="PTHR35040">
    <property type="match status" value="1"/>
</dbReference>
<name>A0A2T5LKQ9_9EURO</name>
<reference evidence="2 3" key="1">
    <citation type="journal article" date="2018" name="Proc. Natl. Acad. Sci. U.S.A.">
        <title>Linking secondary metabolites to gene clusters through genome sequencing of six diverse Aspergillus species.</title>
        <authorList>
            <person name="Kaerboelling I."/>
            <person name="Vesth T.C."/>
            <person name="Frisvad J.C."/>
            <person name="Nybo J.L."/>
            <person name="Theobald S."/>
            <person name="Kuo A."/>
            <person name="Bowyer P."/>
            <person name="Matsuda Y."/>
            <person name="Mondo S."/>
            <person name="Lyhne E.K."/>
            <person name="Kogle M.E."/>
            <person name="Clum A."/>
            <person name="Lipzen A."/>
            <person name="Salamov A."/>
            <person name="Ngan C.Y."/>
            <person name="Daum C."/>
            <person name="Chiniquy J."/>
            <person name="Barry K."/>
            <person name="LaButti K."/>
            <person name="Haridas S."/>
            <person name="Simmons B.A."/>
            <person name="Magnuson J.K."/>
            <person name="Mortensen U.H."/>
            <person name="Larsen T.O."/>
            <person name="Grigoriev I.V."/>
            <person name="Baker S.E."/>
            <person name="Andersen M.R."/>
        </authorList>
    </citation>
    <scope>NUCLEOTIDE SEQUENCE [LARGE SCALE GENOMIC DNA]</scope>
    <source>
        <strain evidence="2 3">IBT 24754</strain>
    </source>
</reference>
<comment type="caution">
    <text evidence="2">The sequence shown here is derived from an EMBL/GenBank/DDBJ whole genome shotgun (WGS) entry which is preliminary data.</text>
</comment>
<dbReference type="EMBL" id="MSFN02000014">
    <property type="protein sequence ID" value="PTU16874.1"/>
    <property type="molecule type" value="Genomic_DNA"/>
</dbReference>
<feature type="transmembrane region" description="Helical" evidence="1">
    <location>
        <begin position="25"/>
        <end position="49"/>
    </location>
</feature>
<accession>A0A2T5LKQ9</accession>
<dbReference type="Pfam" id="PF12138">
    <property type="entry name" value="Spherulin4"/>
    <property type="match status" value="1"/>
</dbReference>
<dbReference type="PANTHER" id="PTHR35040:SF9">
    <property type="entry name" value="4-LIKE CELL SURFACE PROTEIN, PUTATIVE (AFU_ORTHOLOGUE AFUA_4G14080)-RELATED"/>
    <property type="match status" value="1"/>
</dbReference>
<evidence type="ECO:0008006" key="4">
    <source>
        <dbReference type="Google" id="ProtNLM"/>
    </source>
</evidence>
<keyword evidence="1" id="KW-0812">Transmembrane</keyword>
<protein>
    <recommendedName>
        <fullName evidence="4">Spherulin 4-like cell surface protein</fullName>
    </recommendedName>
</protein>
<gene>
    <name evidence="2" type="ORF">P175DRAFT_0519588</name>
</gene>
<keyword evidence="1" id="KW-1133">Transmembrane helix</keyword>
<dbReference type="RefSeq" id="XP_040748291.1">
    <property type="nucleotide sequence ID" value="XM_040899112.1"/>
</dbReference>
<sequence>MESLKHTTEGGTRSLRQKFKLRRPWCISLVVAVIIVVIVVIVVPLAVLLPRRNHRGKPSTVLFPLYIYPKSNATWGPLYEAALAHPELDFVVVVNPQSGPGSSSSPSSEYAAAVRQLSTYSNVQKVGYVRTSYATRNITEVLDDVETYSDWDSQSSALAMDGIFFDEAPHQYTSAAAEYMNRINLAVKNATGIQGDRMVIHNPGTVPDTRLADSNTDVTVVFEQAYDLYQSNTQQKALRALTQPRSDHAYILHSVPTMSVSSLQSFINGLSQRAAYLFVTTLNESYYEIEANPTLDFLVIVNPNSGPGELPSPDAHYAREVPRLNSYANVYTVGYIRIDYCRKPLPEAFAEIERYASWAEKYEDTRLGVQGIFVDETPNHYSPERAEYLTGLSQFIKNSSGILPDRFIVHNPGTPPDATLADSAELIFVCEEPYERYRSDEVQTRLKELHYDRTRAGFMINAVPAEDIHSLVHELRHRSTYIFVTEIHGDFYERFGPRSWGDFMQALSE</sequence>
<evidence type="ECO:0000313" key="3">
    <source>
        <dbReference type="Proteomes" id="UP000244073"/>
    </source>
</evidence>
<dbReference type="Proteomes" id="UP000244073">
    <property type="component" value="Unassembled WGS sequence"/>
</dbReference>